<dbReference type="Pfam" id="PF00239">
    <property type="entry name" value="Resolvase"/>
    <property type="match status" value="1"/>
</dbReference>
<dbReference type="InterPro" id="IPR025827">
    <property type="entry name" value="Zn_ribbon_recom_dom"/>
</dbReference>
<dbReference type="InterPro" id="IPR006119">
    <property type="entry name" value="Resolv_N"/>
</dbReference>
<dbReference type="RefSeq" id="WP_231061952.1">
    <property type="nucleotide sequence ID" value="NZ_JAJNOR010000002.1"/>
</dbReference>
<dbReference type="PANTHER" id="PTHR30461:SF23">
    <property type="entry name" value="DNA RECOMBINASE-RELATED"/>
    <property type="match status" value="1"/>
</dbReference>
<name>A0AAP2RHI7_9FIRM</name>
<reference evidence="3 4" key="1">
    <citation type="submission" date="2021-11" db="EMBL/GenBank/DDBJ databases">
        <title>Lacrimispora sp. nov. NSJ-141 isolated from human feces.</title>
        <authorList>
            <person name="Abdugheni R."/>
        </authorList>
    </citation>
    <scope>NUCLEOTIDE SEQUENCE [LARGE SCALE GENOMIC DNA]</scope>
    <source>
        <strain evidence="3 4">NSJ-141</strain>
    </source>
</reference>
<dbReference type="PANTHER" id="PTHR30461">
    <property type="entry name" value="DNA-INVERTASE FROM LAMBDOID PROPHAGE"/>
    <property type="match status" value="1"/>
</dbReference>
<dbReference type="InterPro" id="IPR011109">
    <property type="entry name" value="DNA_bind_recombinase_dom"/>
</dbReference>
<dbReference type="Pfam" id="PF13408">
    <property type="entry name" value="Zn_ribbon_recom"/>
    <property type="match status" value="1"/>
</dbReference>
<dbReference type="SMART" id="SM00857">
    <property type="entry name" value="Resolvase"/>
    <property type="match status" value="1"/>
</dbReference>
<dbReference type="GO" id="GO:0003677">
    <property type="term" value="F:DNA binding"/>
    <property type="evidence" value="ECO:0007669"/>
    <property type="project" value="InterPro"/>
</dbReference>
<dbReference type="AlphaFoldDB" id="A0AAP2RHI7"/>
<feature type="domain" description="Recombinase" evidence="2">
    <location>
        <begin position="164"/>
        <end position="307"/>
    </location>
</feature>
<dbReference type="SUPFAM" id="SSF53041">
    <property type="entry name" value="Resolvase-like"/>
    <property type="match status" value="1"/>
</dbReference>
<gene>
    <name evidence="3" type="ORF">LQE92_05245</name>
</gene>
<feature type="domain" description="Resolvase/invertase-type recombinase catalytic" evidence="1">
    <location>
        <begin position="8"/>
        <end position="156"/>
    </location>
</feature>
<dbReference type="InterPro" id="IPR036162">
    <property type="entry name" value="Resolvase-like_N_sf"/>
</dbReference>
<dbReference type="Pfam" id="PF07508">
    <property type="entry name" value="Recombinase"/>
    <property type="match status" value="1"/>
</dbReference>
<dbReference type="PROSITE" id="PS51737">
    <property type="entry name" value="RECOMBINASE_DNA_BIND"/>
    <property type="match status" value="1"/>
</dbReference>
<evidence type="ECO:0000313" key="3">
    <source>
        <dbReference type="EMBL" id="MCD2492031.1"/>
    </source>
</evidence>
<organism evidence="3 4">
    <name type="scientific">Lientehia hominis</name>
    <dbReference type="NCBI Taxonomy" id="2897778"/>
    <lineage>
        <taxon>Bacteria</taxon>
        <taxon>Bacillati</taxon>
        <taxon>Bacillota</taxon>
        <taxon>Clostridia</taxon>
        <taxon>Lachnospirales</taxon>
        <taxon>Lachnospiraceae</taxon>
        <taxon>Lientehia</taxon>
    </lineage>
</organism>
<dbReference type="GO" id="GO:0000150">
    <property type="term" value="F:DNA strand exchange activity"/>
    <property type="evidence" value="ECO:0007669"/>
    <property type="project" value="InterPro"/>
</dbReference>
<dbReference type="InterPro" id="IPR050639">
    <property type="entry name" value="SSR_resolvase"/>
</dbReference>
<keyword evidence="4" id="KW-1185">Reference proteome</keyword>
<dbReference type="CDD" id="cd03770">
    <property type="entry name" value="SR_TndX_transposase"/>
    <property type="match status" value="1"/>
</dbReference>
<dbReference type="Gene3D" id="3.90.1750.20">
    <property type="entry name" value="Putative Large Serine Recombinase, Chain B, Domain 2"/>
    <property type="match status" value="1"/>
</dbReference>
<evidence type="ECO:0000259" key="2">
    <source>
        <dbReference type="PROSITE" id="PS51737"/>
    </source>
</evidence>
<dbReference type="InterPro" id="IPR038109">
    <property type="entry name" value="DNA_bind_recomb_sf"/>
</dbReference>
<evidence type="ECO:0000313" key="4">
    <source>
        <dbReference type="Proteomes" id="UP001299265"/>
    </source>
</evidence>
<proteinExistence type="predicted"/>
<dbReference type="Gene3D" id="3.40.50.1390">
    <property type="entry name" value="Resolvase, N-terminal catalytic domain"/>
    <property type="match status" value="1"/>
</dbReference>
<sequence>MSARQKYSAALYMRLSKDDSGAGESASISSQRKMLRRYASENGFFVFGEYVDDGISGTTFNRPGFKRMIRDIENKQINMVITKDLSRLGRDYITTGRYTEVYFPSKGVRYIAVNDNYDSDDLFSDVVPFRNVINEMYARDTSRKIRTALLVRMQEGAFIGAHAPYGYERDAMDKHHLVVNEMTGTIVKEIFQKAASGVLPVQIARELNEQKIPTPAEYRCMRNPSLRIEDFSKRREWTSSTIVKMLRNPVYLGHMAQRKTSKLSFKCPAAMSLPTSDWIVVENTHEPLVTYEVFEIAARRSRQRTSIQGNGFHNLFSGLARCGDCGWRMSAVSSRKKGANANLACGAYKQKGTQGCSNHFIAYDDLYGIVLSRIRLLMGQCGFSEPAELTQDLLYHLIDHIEIGQGRFDKTPGGRVKFQTVKIFFRFRPPEQG</sequence>
<accession>A0AAP2RHI7</accession>
<evidence type="ECO:0000259" key="1">
    <source>
        <dbReference type="PROSITE" id="PS51736"/>
    </source>
</evidence>
<dbReference type="EMBL" id="JAJNOR010000002">
    <property type="protein sequence ID" value="MCD2492031.1"/>
    <property type="molecule type" value="Genomic_DNA"/>
</dbReference>
<dbReference type="Proteomes" id="UP001299265">
    <property type="component" value="Unassembled WGS sequence"/>
</dbReference>
<comment type="caution">
    <text evidence="3">The sequence shown here is derived from an EMBL/GenBank/DDBJ whole genome shotgun (WGS) entry which is preliminary data.</text>
</comment>
<protein>
    <submittedName>
        <fullName evidence="3">Recombinase family protein</fullName>
    </submittedName>
</protein>
<dbReference type="PROSITE" id="PS51736">
    <property type="entry name" value="RECOMBINASES_3"/>
    <property type="match status" value="1"/>
</dbReference>